<evidence type="ECO:0000259" key="1">
    <source>
        <dbReference type="Pfam" id="PF00717"/>
    </source>
</evidence>
<dbReference type="InterPro" id="IPR036286">
    <property type="entry name" value="LexA/Signal_pep-like_sf"/>
</dbReference>
<evidence type="ECO:0000313" key="2">
    <source>
        <dbReference type="EMBL" id="TYR36978.1"/>
    </source>
</evidence>
<sequence>MNTKHKQVVKVENEAFFTVVKQRLDVGDQVWIPVVGNSMEPFLREKDDVLLRTARETDVAIGDIALARWGQRYVLHRVVRKKADELWLAGDNNLVQIEKIAAADLIAVLLEARRVGQMLSVSRTFNKSLGILWYYLRLPRRVVVAIKRRSNTFFRR</sequence>
<dbReference type="Pfam" id="PF00717">
    <property type="entry name" value="Peptidase_S24"/>
    <property type="match status" value="1"/>
</dbReference>
<keyword evidence="3" id="KW-1185">Reference proteome</keyword>
<reference evidence="2 3" key="1">
    <citation type="submission" date="2019-08" db="EMBL/GenBank/DDBJ databases">
        <title>Phlebobacter frassis gen. nov. sp. nov., a new member of family Sphingobacteriaceae isolated from sand fly rearing media.</title>
        <authorList>
            <person name="Kakumanu M.L."/>
            <person name="Marayati B.F."/>
            <person name="Wada-Katsumata A."/>
            <person name="Wasserberg G."/>
            <person name="Schal C."/>
            <person name="Apperson C.S."/>
            <person name="Ponnusamy L."/>
        </authorList>
    </citation>
    <scope>NUCLEOTIDE SEQUENCE [LARGE SCALE GENOMIC DNA]</scope>
    <source>
        <strain evidence="2 3">SSI9</strain>
    </source>
</reference>
<dbReference type="EMBL" id="VTAV01000003">
    <property type="protein sequence ID" value="TYR36978.1"/>
    <property type="molecule type" value="Genomic_DNA"/>
</dbReference>
<dbReference type="CDD" id="cd06462">
    <property type="entry name" value="Peptidase_S24_S26"/>
    <property type="match status" value="1"/>
</dbReference>
<dbReference type="Proteomes" id="UP000322362">
    <property type="component" value="Unassembled WGS sequence"/>
</dbReference>
<dbReference type="InterPro" id="IPR015927">
    <property type="entry name" value="Peptidase_S24_S26A/B/C"/>
</dbReference>
<protein>
    <recommendedName>
        <fullName evidence="1">Peptidase S24/S26A/S26B/S26C domain-containing protein</fullName>
    </recommendedName>
</protein>
<gene>
    <name evidence="2" type="ORF">FXV77_07330</name>
</gene>
<comment type="caution">
    <text evidence="2">The sequence shown here is derived from an EMBL/GenBank/DDBJ whole genome shotgun (WGS) entry which is preliminary data.</text>
</comment>
<organism evidence="2 3">
    <name type="scientific">Sphingobacterium phlebotomi</name>
    <dbReference type="NCBI Taxonomy" id="2605433"/>
    <lineage>
        <taxon>Bacteria</taxon>
        <taxon>Pseudomonadati</taxon>
        <taxon>Bacteroidota</taxon>
        <taxon>Sphingobacteriia</taxon>
        <taxon>Sphingobacteriales</taxon>
        <taxon>Sphingobacteriaceae</taxon>
        <taxon>Sphingobacterium</taxon>
    </lineage>
</organism>
<evidence type="ECO:0000313" key="3">
    <source>
        <dbReference type="Proteomes" id="UP000322362"/>
    </source>
</evidence>
<dbReference type="AlphaFoldDB" id="A0A5D4H8G7"/>
<proteinExistence type="predicted"/>
<dbReference type="Gene3D" id="2.10.109.10">
    <property type="entry name" value="Umud Fragment, subunit A"/>
    <property type="match status" value="1"/>
</dbReference>
<name>A0A5D4H8G7_9SPHI</name>
<dbReference type="SUPFAM" id="SSF51306">
    <property type="entry name" value="LexA/Signal peptidase"/>
    <property type="match status" value="1"/>
</dbReference>
<feature type="domain" description="Peptidase S24/S26A/S26B/S26C" evidence="1">
    <location>
        <begin position="26"/>
        <end position="103"/>
    </location>
</feature>
<dbReference type="RefSeq" id="WP_148918565.1">
    <property type="nucleotide sequence ID" value="NZ_VTAV01000003.1"/>
</dbReference>
<accession>A0A5D4H8G7</accession>